<dbReference type="EMBL" id="AGBW02011558">
    <property type="protein sequence ID" value="OWR46491.1"/>
    <property type="molecule type" value="Genomic_DNA"/>
</dbReference>
<name>A0A212EYF5_DANPL</name>
<feature type="chain" id="PRO_5043310214" evidence="2">
    <location>
        <begin position="18"/>
        <end position="378"/>
    </location>
</feature>
<feature type="signal peptide" evidence="2">
    <location>
        <begin position="1"/>
        <end position="17"/>
    </location>
</feature>
<organism evidence="3 4">
    <name type="scientific">Danaus plexippus plexippus</name>
    <dbReference type="NCBI Taxonomy" id="278856"/>
    <lineage>
        <taxon>Eukaryota</taxon>
        <taxon>Metazoa</taxon>
        <taxon>Ecdysozoa</taxon>
        <taxon>Arthropoda</taxon>
        <taxon>Hexapoda</taxon>
        <taxon>Insecta</taxon>
        <taxon>Pterygota</taxon>
        <taxon>Neoptera</taxon>
        <taxon>Endopterygota</taxon>
        <taxon>Lepidoptera</taxon>
        <taxon>Glossata</taxon>
        <taxon>Ditrysia</taxon>
        <taxon>Papilionoidea</taxon>
        <taxon>Nymphalidae</taxon>
        <taxon>Danainae</taxon>
        <taxon>Danaini</taxon>
        <taxon>Danaina</taxon>
        <taxon>Danaus</taxon>
        <taxon>Danaus</taxon>
    </lineage>
</organism>
<feature type="compositionally biased region" description="Basic residues" evidence="1">
    <location>
        <begin position="177"/>
        <end position="188"/>
    </location>
</feature>
<dbReference type="KEGG" id="dpl:KGM_209328"/>
<evidence type="ECO:0000256" key="1">
    <source>
        <dbReference type="SAM" id="MobiDB-lite"/>
    </source>
</evidence>
<proteinExistence type="predicted"/>
<keyword evidence="2" id="KW-0732">Signal</keyword>
<evidence type="ECO:0000256" key="2">
    <source>
        <dbReference type="SAM" id="SignalP"/>
    </source>
</evidence>
<feature type="region of interest" description="Disordered" evidence="1">
    <location>
        <begin position="146"/>
        <end position="233"/>
    </location>
</feature>
<dbReference type="Proteomes" id="UP000007151">
    <property type="component" value="Unassembled WGS sequence"/>
</dbReference>
<keyword evidence="4" id="KW-1185">Reference proteome</keyword>
<evidence type="ECO:0000313" key="3">
    <source>
        <dbReference type="EMBL" id="OWR46491.1"/>
    </source>
</evidence>
<dbReference type="eggNOG" id="ENOG502TBT8">
    <property type="taxonomic scope" value="Eukaryota"/>
</dbReference>
<reference evidence="3 4" key="1">
    <citation type="journal article" date="2011" name="Cell">
        <title>The monarch butterfly genome yields insights into long-distance migration.</title>
        <authorList>
            <person name="Zhan S."/>
            <person name="Merlin C."/>
            <person name="Boore J.L."/>
            <person name="Reppert S.M."/>
        </authorList>
    </citation>
    <scope>NUCLEOTIDE SEQUENCE [LARGE SCALE GENOMIC DNA]</scope>
    <source>
        <strain evidence="3">F-2</strain>
    </source>
</reference>
<comment type="caution">
    <text evidence="3">The sequence shown here is derived from an EMBL/GenBank/DDBJ whole genome shotgun (WGS) entry which is preliminary data.</text>
</comment>
<dbReference type="AlphaFoldDB" id="A0A212EYF5"/>
<feature type="region of interest" description="Disordered" evidence="1">
    <location>
        <begin position="39"/>
        <end position="63"/>
    </location>
</feature>
<evidence type="ECO:0000313" key="4">
    <source>
        <dbReference type="Proteomes" id="UP000007151"/>
    </source>
</evidence>
<sequence>MAGLGVGALGGAGAVLAAEVCAPLLLLCWLCCWPDDDRSDSSSGKYQPQKPVISDESSCRHRSGGFGGRRFASSAVSLHLPSTSGQSKIPAHRSHEEIRSRRSRGGGDITGEVDADGRYHSAPSVIDEVVHRRDWERSAVELYVPLKGDDSGTEEERDIEQAKEEHGPCSFPETRTCKKHYMNIKSSRKKETQSSGDDKDDDETATENVSGIEASDANETNENNNNDRPECRKVLKVKEAKQSLNESIRTKDRQRQPLGPLTEFQVAGFDSNAGEYIELDRSGARHHSVESRFSSISPRSVPGPPPSVEAVGYSFESYHEEAGAAGVWRTPAECRRSRHASAGDVLATVIRPQSGALSESELDWDLEEIEVRGKETAI</sequence>
<feature type="region of interest" description="Disordered" evidence="1">
    <location>
        <begin position="80"/>
        <end position="117"/>
    </location>
</feature>
<protein>
    <submittedName>
        <fullName evidence="3">Uncharacterized protein</fullName>
    </submittedName>
</protein>
<gene>
    <name evidence="3" type="ORF">KGM_209328</name>
</gene>
<accession>A0A212EYF5</accession>
<dbReference type="OrthoDB" id="7483412at2759"/>